<evidence type="ECO:0000313" key="6">
    <source>
        <dbReference type="Proteomes" id="UP000184315"/>
    </source>
</evidence>
<reference evidence="6" key="1">
    <citation type="submission" date="2015-10" db="EMBL/GenBank/DDBJ databases">
        <authorList>
            <person name="Regsiter A."/>
            <person name="william w."/>
        </authorList>
    </citation>
    <scope>NUCLEOTIDE SEQUENCE [LARGE SCALE GENOMIC DNA]</scope>
</reference>
<organism evidence="5 6">
    <name type="scientific">Planktothrix tepida PCC 9214</name>
    <dbReference type="NCBI Taxonomy" id="671072"/>
    <lineage>
        <taxon>Bacteria</taxon>
        <taxon>Bacillati</taxon>
        <taxon>Cyanobacteriota</taxon>
        <taxon>Cyanophyceae</taxon>
        <taxon>Oscillatoriophycideae</taxon>
        <taxon>Oscillatoriales</taxon>
        <taxon>Microcoleaceae</taxon>
        <taxon>Planktothrix</taxon>
    </lineage>
</organism>
<name>A0A1J1LW33_9CYAN</name>
<accession>A0A1J1LW33</accession>
<evidence type="ECO:0000256" key="1">
    <source>
        <dbReference type="ARBA" id="ARBA00022553"/>
    </source>
</evidence>
<dbReference type="GO" id="GO:0005737">
    <property type="term" value="C:cytoplasm"/>
    <property type="evidence" value="ECO:0007669"/>
    <property type="project" value="TreeGrafter"/>
</dbReference>
<dbReference type="SUPFAM" id="SSF52540">
    <property type="entry name" value="P-loop containing nucleoside triphosphate hydrolases"/>
    <property type="match status" value="1"/>
</dbReference>
<keyword evidence="6" id="KW-1185">Reference proteome</keyword>
<keyword evidence="4" id="KW-0175">Coiled coil</keyword>
<feature type="coiled-coil region" evidence="4">
    <location>
        <begin position="213"/>
        <end position="261"/>
    </location>
</feature>
<evidence type="ECO:0000256" key="2">
    <source>
        <dbReference type="ARBA" id="ARBA00047899"/>
    </source>
</evidence>
<evidence type="ECO:0000256" key="4">
    <source>
        <dbReference type="SAM" id="Coils"/>
    </source>
</evidence>
<dbReference type="GO" id="GO:0004674">
    <property type="term" value="F:protein serine/threonine kinase activity"/>
    <property type="evidence" value="ECO:0007669"/>
    <property type="project" value="UniProtKB-EC"/>
</dbReference>
<dbReference type="Proteomes" id="UP000184315">
    <property type="component" value="Unassembled WGS sequence"/>
</dbReference>
<dbReference type="STRING" id="671072.PL92145976"/>
<dbReference type="GO" id="GO:0031032">
    <property type="term" value="P:actomyosin structure organization"/>
    <property type="evidence" value="ECO:0007669"/>
    <property type="project" value="TreeGrafter"/>
</dbReference>
<keyword evidence="1" id="KW-0597">Phosphoprotein</keyword>
<evidence type="ECO:0000256" key="3">
    <source>
        <dbReference type="ARBA" id="ARBA00048679"/>
    </source>
</evidence>
<dbReference type="EMBL" id="CZDF01000191">
    <property type="protein sequence ID" value="CUR36188.1"/>
    <property type="molecule type" value="Genomic_DNA"/>
</dbReference>
<dbReference type="PANTHER" id="PTHR22988">
    <property type="entry name" value="MYOTONIC DYSTROPHY S/T KINASE-RELATED"/>
    <property type="match status" value="1"/>
</dbReference>
<comment type="catalytic activity">
    <reaction evidence="2">
        <text>L-threonyl-[protein] + ATP = O-phospho-L-threonyl-[protein] + ADP + H(+)</text>
        <dbReference type="Rhea" id="RHEA:46608"/>
        <dbReference type="Rhea" id="RHEA-COMP:11060"/>
        <dbReference type="Rhea" id="RHEA-COMP:11605"/>
        <dbReference type="ChEBI" id="CHEBI:15378"/>
        <dbReference type="ChEBI" id="CHEBI:30013"/>
        <dbReference type="ChEBI" id="CHEBI:30616"/>
        <dbReference type="ChEBI" id="CHEBI:61977"/>
        <dbReference type="ChEBI" id="CHEBI:456216"/>
        <dbReference type="EC" id="2.7.11.1"/>
    </reaction>
</comment>
<protein>
    <submittedName>
        <fullName evidence="5">Uncharacterized protein</fullName>
    </submittedName>
</protein>
<dbReference type="RefSeq" id="WP_072722807.1">
    <property type="nucleotide sequence ID" value="NZ_LN889821.1"/>
</dbReference>
<sequence length="670" mass="76054">MYLKFLALSASLGVLFLSPISPDLSKNQKLILGGLASVSSCLSLVWIGYSPNLKIKALKSDLERAQKTLEANLEAIREQNYLIENVKSEKQNADEFYQNLMSKTQSDYDRQIKDLKLKLSDKTKELKTTLEVQKTDYERILNNQLNALTNKKEEEKTIIINSYEQKIKGLADRIIQLESQEEYVKQLISDNEQVKKLLEIDSKNLELSASQAQLTLEKQVITYEQKIENAINENENLKAIINSLEQEINHLNQTIILLQNEAKAPKNPDIRLILTLFSKKNIRLNYLESLDNCGILSHIFEILSEYSENSIKEILAQLPGLSENFESSPNYSISKGKLKINIDSRSAKDKIKNHDGWLKNIAESQSNLIILGARGTGKSELANNYSALIHNILGNFEFKFIQPKPDDMSVFLIGNKEVKPDYLGFMNIPGIKNAYDGLEELNGVIHSRLEDNTKRIATGLPCQNWSPQYWLIDEFQQLILQAKSFDKKPEDVSLSVRNAVSLGRSLKIYVLAIGQIANVSVLKWQIGDLYQFCQIYLGDAIKNGINYAPNKADIEVLENEFNLFRNSDIKYYGLVREMGKKGYIAELPNEREYFVMPSHDIPELSHNHTPSQTSEVLPVEVLSPSHHIPSQAITQSKTTIIECPNCGSFESVKNGKNRRKCKKCNKTFSV</sequence>
<dbReference type="PANTHER" id="PTHR22988:SF71">
    <property type="entry name" value="CITRON RHO-INTERACTING KINASE"/>
    <property type="match status" value="1"/>
</dbReference>
<proteinExistence type="predicted"/>
<comment type="catalytic activity">
    <reaction evidence="3">
        <text>L-seryl-[protein] + ATP = O-phospho-L-seryl-[protein] + ADP + H(+)</text>
        <dbReference type="Rhea" id="RHEA:17989"/>
        <dbReference type="Rhea" id="RHEA-COMP:9863"/>
        <dbReference type="Rhea" id="RHEA-COMP:11604"/>
        <dbReference type="ChEBI" id="CHEBI:15378"/>
        <dbReference type="ChEBI" id="CHEBI:29999"/>
        <dbReference type="ChEBI" id="CHEBI:30616"/>
        <dbReference type="ChEBI" id="CHEBI:83421"/>
        <dbReference type="ChEBI" id="CHEBI:456216"/>
        <dbReference type="EC" id="2.7.11.1"/>
    </reaction>
</comment>
<dbReference type="GO" id="GO:0005856">
    <property type="term" value="C:cytoskeleton"/>
    <property type="evidence" value="ECO:0007669"/>
    <property type="project" value="TreeGrafter"/>
</dbReference>
<gene>
    <name evidence="5" type="ORF">PL92145976</name>
</gene>
<dbReference type="Gene3D" id="3.40.50.300">
    <property type="entry name" value="P-loop containing nucleotide triphosphate hydrolases"/>
    <property type="match status" value="1"/>
</dbReference>
<evidence type="ECO:0000313" key="5">
    <source>
        <dbReference type="EMBL" id="CUR36188.1"/>
    </source>
</evidence>
<dbReference type="AlphaFoldDB" id="A0A1J1LW33"/>
<dbReference type="InterPro" id="IPR050839">
    <property type="entry name" value="Rho-assoc_Ser/Thr_Kinase"/>
</dbReference>
<dbReference type="InterPro" id="IPR027417">
    <property type="entry name" value="P-loop_NTPase"/>
</dbReference>